<dbReference type="Gene3D" id="3.20.20.80">
    <property type="entry name" value="Glycosidases"/>
    <property type="match status" value="1"/>
</dbReference>
<comment type="similarity">
    <text evidence="1">Belongs to the glycosyl hydrolase 20 family.</text>
</comment>
<organism evidence="4 5">
    <name type="scientific">Alkalibacterium iburiense</name>
    <dbReference type="NCBI Taxonomy" id="290589"/>
    <lineage>
        <taxon>Bacteria</taxon>
        <taxon>Bacillati</taxon>
        <taxon>Bacillota</taxon>
        <taxon>Bacilli</taxon>
        <taxon>Lactobacillales</taxon>
        <taxon>Carnobacteriaceae</taxon>
        <taxon>Alkalibacterium</taxon>
    </lineage>
</organism>
<dbReference type="InterPro" id="IPR015883">
    <property type="entry name" value="Glyco_hydro_20_cat"/>
</dbReference>
<sequence length="338" mass="39652">MSTQQTTAFHLRFGNKERIPHLKKLMRTVLEPNGFNMIVLEIDKNFIFKSHPEVHEGDHSLTKEDAQDLQAYARELGIEIVPLFQALGHQGWGGSRSALLRAYPEFDETPDVPLDAEWPEIFCRSWCPLHPEVNDVVADLINELIEAFTPRYFHIGMDEVYEIASDQCDRCRGKDRAELFAKAVNDMHAIITKDRDLEVMMWGDRLLDAEKFGYDNWEADTFGTHRAIHDLPKDIIVLDWHYDERDKGYPTPHYLMEHGFRVMPACWYKENVAEQLFGEAQRDAKEHNLEDHFFGKIVTSWHHWDEEAYDTFAGFVKGEEEVTELYRLYQTMKNVHEY</sequence>
<gene>
    <name evidence="4" type="ORF">GCM10008932_16760</name>
</gene>
<evidence type="ECO:0000256" key="2">
    <source>
        <dbReference type="ARBA" id="ARBA00022801"/>
    </source>
</evidence>
<dbReference type="RefSeq" id="WP_343755627.1">
    <property type="nucleotide sequence ID" value="NZ_BAAACW010000108.1"/>
</dbReference>
<comment type="caution">
    <text evidence="4">The sequence shown here is derived from an EMBL/GenBank/DDBJ whole genome shotgun (WGS) entry which is preliminary data.</text>
</comment>
<evidence type="ECO:0000313" key="4">
    <source>
        <dbReference type="EMBL" id="GAA0365184.1"/>
    </source>
</evidence>
<dbReference type="PANTHER" id="PTHR21040">
    <property type="entry name" value="BCDNA.GH04120"/>
    <property type="match status" value="1"/>
</dbReference>
<accession>A0ABN0XIT1</accession>
<dbReference type="Proteomes" id="UP001501166">
    <property type="component" value="Unassembled WGS sequence"/>
</dbReference>
<protein>
    <recommendedName>
        <fullName evidence="3">Glycoside hydrolase family 20 catalytic domain-containing protein</fullName>
    </recommendedName>
</protein>
<feature type="domain" description="Glycoside hydrolase family 20 catalytic" evidence="3">
    <location>
        <begin position="57"/>
        <end position="244"/>
    </location>
</feature>
<evidence type="ECO:0000259" key="3">
    <source>
        <dbReference type="Pfam" id="PF00728"/>
    </source>
</evidence>
<dbReference type="InterPro" id="IPR017853">
    <property type="entry name" value="GH"/>
</dbReference>
<evidence type="ECO:0000313" key="5">
    <source>
        <dbReference type="Proteomes" id="UP001501166"/>
    </source>
</evidence>
<evidence type="ECO:0000256" key="1">
    <source>
        <dbReference type="ARBA" id="ARBA00006285"/>
    </source>
</evidence>
<dbReference type="SUPFAM" id="SSF51445">
    <property type="entry name" value="(Trans)glycosidases"/>
    <property type="match status" value="1"/>
</dbReference>
<dbReference type="EMBL" id="BAAACW010000108">
    <property type="protein sequence ID" value="GAA0365184.1"/>
    <property type="molecule type" value="Genomic_DNA"/>
</dbReference>
<keyword evidence="5" id="KW-1185">Reference proteome</keyword>
<dbReference type="PANTHER" id="PTHR21040:SF8">
    <property type="entry name" value="BCDNA.GH04120"/>
    <property type="match status" value="1"/>
</dbReference>
<dbReference type="Pfam" id="PF00728">
    <property type="entry name" value="Glyco_hydro_20"/>
    <property type="match status" value="1"/>
</dbReference>
<proteinExistence type="inferred from homology"/>
<reference evidence="4 5" key="1">
    <citation type="journal article" date="2019" name="Int. J. Syst. Evol. Microbiol.">
        <title>The Global Catalogue of Microorganisms (GCM) 10K type strain sequencing project: providing services to taxonomists for standard genome sequencing and annotation.</title>
        <authorList>
            <consortium name="The Broad Institute Genomics Platform"/>
            <consortium name="The Broad Institute Genome Sequencing Center for Infectious Disease"/>
            <person name="Wu L."/>
            <person name="Ma J."/>
        </authorList>
    </citation>
    <scope>NUCLEOTIDE SEQUENCE [LARGE SCALE GENOMIC DNA]</scope>
    <source>
        <strain evidence="4 5">JCM 12662</strain>
    </source>
</reference>
<name>A0ABN0XIT1_9LACT</name>
<dbReference type="InterPro" id="IPR038901">
    <property type="entry name" value="HEXDC-like"/>
</dbReference>
<keyword evidence="2" id="KW-0378">Hydrolase</keyword>